<feature type="compositionally biased region" description="Basic and acidic residues" evidence="1">
    <location>
        <begin position="90"/>
        <end position="102"/>
    </location>
</feature>
<accession>A0A4Y2CZH3</accession>
<feature type="compositionally biased region" description="Low complexity" evidence="1">
    <location>
        <begin position="23"/>
        <end position="39"/>
    </location>
</feature>
<evidence type="ECO:0000256" key="1">
    <source>
        <dbReference type="SAM" id="MobiDB-lite"/>
    </source>
</evidence>
<dbReference type="AlphaFoldDB" id="A0A4Y2CZH3"/>
<reference evidence="2 4" key="1">
    <citation type="journal article" date="2019" name="Sci. Rep.">
        <title>Orb-weaving spider Araneus ventricosus genome elucidates the spidroin gene catalogue.</title>
        <authorList>
            <person name="Kono N."/>
            <person name="Nakamura H."/>
            <person name="Ohtoshi R."/>
            <person name="Moran D.A.P."/>
            <person name="Shinohara A."/>
            <person name="Yoshida Y."/>
            <person name="Fujiwara M."/>
            <person name="Mori M."/>
            <person name="Tomita M."/>
            <person name="Arakawa K."/>
        </authorList>
    </citation>
    <scope>NUCLEOTIDE SEQUENCE [LARGE SCALE GENOMIC DNA]</scope>
</reference>
<proteinExistence type="predicted"/>
<gene>
    <name evidence="3" type="ORF">AVEN_202057_1</name>
    <name evidence="2" type="ORF">AVEN_22029_1</name>
</gene>
<dbReference type="Proteomes" id="UP000499080">
    <property type="component" value="Unassembled WGS sequence"/>
</dbReference>
<protein>
    <submittedName>
        <fullName evidence="2">Uncharacterized protein</fullName>
    </submittedName>
</protein>
<feature type="region of interest" description="Disordered" evidence="1">
    <location>
        <begin position="63"/>
        <end position="123"/>
    </location>
</feature>
<organism evidence="2 4">
    <name type="scientific">Araneus ventricosus</name>
    <name type="common">Orbweaver spider</name>
    <name type="synonym">Epeira ventricosa</name>
    <dbReference type="NCBI Taxonomy" id="182803"/>
    <lineage>
        <taxon>Eukaryota</taxon>
        <taxon>Metazoa</taxon>
        <taxon>Ecdysozoa</taxon>
        <taxon>Arthropoda</taxon>
        <taxon>Chelicerata</taxon>
        <taxon>Arachnida</taxon>
        <taxon>Araneae</taxon>
        <taxon>Araneomorphae</taxon>
        <taxon>Entelegynae</taxon>
        <taxon>Araneoidea</taxon>
        <taxon>Araneidae</taxon>
        <taxon>Araneus</taxon>
    </lineage>
</organism>
<keyword evidence="4" id="KW-1185">Reference proteome</keyword>
<comment type="caution">
    <text evidence="2">The sequence shown here is derived from an EMBL/GenBank/DDBJ whole genome shotgun (WGS) entry which is preliminary data.</text>
</comment>
<evidence type="ECO:0000313" key="4">
    <source>
        <dbReference type="Proteomes" id="UP000499080"/>
    </source>
</evidence>
<dbReference type="EMBL" id="BGPR01164679">
    <property type="protein sequence ID" value="GBM08695.1"/>
    <property type="molecule type" value="Genomic_DNA"/>
</dbReference>
<name>A0A4Y2CZH3_ARAVE</name>
<evidence type="ECO:0000313" key="3">
    <source>
        <dbReference type="EMBL" id="GBM08774.1"/>
    </source>
</evidence>
<sequence>MSSSKSLKKREPVEGKSVPLQTSSLVSYSSDVGSDSESSITKTVTQDYHINFNHSKNLDVCKKSNSKESCESLSSTSDKINYPGYSLNSHKKESVLKSRENEQNESSAIPLIESPKNTSGMNF</sequence>
<evidence type="ECO:0000313" key="2">
    <source>
        <dbReference type="EMBL" id="GBM08695.1"/>
    </source>
</evidence>
<dbReference type="EMBL" id="BGPR01164703">
    <property type="protein sequence ID" value="GBM08774.1"/>
    <property type="molecule type" value="Genomic_DNA"/>
</dbReference>
<feature type="region of interest" description="Disordered" evidence="1">
    <location>
        <begin position="1"/>
        <end position="39"/>
    </location>
</feature>